<dbReference type="HOGENOM" id="CLU_3053410_0_0_1"/>
<name>G7JWX8_MEDTR</name>
<sequence length="54" mass="6359">MNQMNTATRRKINNVAQDDEQHAGRKGCSLFNWYDEEIYGRAKEVILSLMKRID</sequence>
<protein>
    <submittedName>
        <fullName evidence="2 3">Uncharacterized protein</fullName>
    </submittedName>
</protein>
<dbReference type="AlphaFoldDB" id="G7JWX8"/>
<organism evidence="2 4">
    <name type="scientific">Medicago truncatula</name>
    <name type="common">Barrel medic</name>
    <name type="synonym">Medicago tribuloides</name>
    <dbReference type="NCBI Taxonomy" id="3880"/>
    <lineage>
        <taxon>Eukaryota</taxon>
        <taxon>Viridiplantae</taxon>
        <taxon>Streptophyta</taxon>
        <taxon>Embryophyta</taxon>
        <taxon>Tracheophyta</taxon>
        <taxon>Spermatophyta</taxon>
        <taxon>Magnoliopsida</taxon>
        <taxon>eudicotyledons</taxon>
        <taxon>Gunneridae</taxon>
        <taxon>Pentapetalae</taxon>
        <taxon>rosids</taxon>
        <taxon>fabids</taxon>
        <taxon>Fabales</taxon>
        <taxon>Fabaceae</taxon>
        <taxon>Papilionoideae</taxon>
        <taxon>50 kb inversion clade</taxon>
        <taxon>NPAAA clade</taxon>
        <taxon>Hologalegina</taxon>
        <taxon>IRL clade</taxon>
        <taxon>Trifolieae</taxon>
        <taxon>Medicago</taxon>
    </lineage>
</organism>
<dbReference type="EMBL" id="CM001221">
    <property type="protein sequence ID" value="AES97158.1"/>
    <property type="molecule type" value="Genomic_DNA"/>
</dbReference>
<keyword evidence="4" id="KW-1185">Reference proteome</keyword>
<evidence type="ECO:0000313" key="4">
    <source>
        <dbReference type="Proteomes" id="UP000002051"/>
    </source>
</evidence>
<reference evidence="2 4" key="1">
    <citation type="journal article" date="2011" name="Nature">
        <title>The Medicago genome provides insight into the evolution of rhizobial symbioses.</title>
        <authorList>
            <person name="Young N.D."/>
            <person name="Debelle F."/>
            <person name="Oldroyd G.E."/>
            <person name="Geurts R."/>
            <person name="Cannon S.B."/>
            <person name="Udvardi M.K."/>
            <person name="Benedito V.A."/>
            <person name="Mayer K.F."/>
            <person name="Gouzy J."/>
            <person name="Schoof H."/>
            <person name="Van de Peer Y."/>
            <person name="Proost S."/>
            <person name="Cook D.R."/>
            <person name="Meyers B.C."/>
            <person name="Spannagl M."/>
            <person name="Cheung F."/>
            <person name="De Mita S."/>
            <person name="Krishnakumar V."/>
            <person name="Gundlach H."/>
            <person name="Zhou S."/>
            <person name="Mudge J."/>
            <person name="Bharti A.K."/>
            <person name="Murray J.D."/>
            <person name="Naoumkina M.A."/>
            <person name="Rosen B."/>
            <person name="Silverstein K.A."/>
            <person name="Tang H."/>
            <person name="Rombauts S."/>
            <person name="Zhao P.X."/>
            <person name="Zhou P."/>
            <person name="Barbe V."/>
            <person name="Bardou P."/>
            <person name="Bechner M."/>
            <person name="Bellec A."/>
            <person name="Berger A."/>
            <person name="Berges H."/>
            <person name="Bidwell S."/>
            <person name="Bisseling T."/>
            <person name="Choisne N."/>
            <person name="Couloux A."/>
            <person name="Denny R."/>
            <person name="Deshpande S."/>
            <person name="Dai X."/>
            <person name="Doyle J.J."/>
            <person name="Dudez A.M."/>
            <person name="Farmer A.D."/>
            <person name="Fouteau S."/>
            <person name="Franken C."/>
            <person name="Gibelin C."/>
            <person name="Gish J."/>
            <person name="Goldstein S."/>
            <person name="Gonzalez A.J."/>
            <person name="Green P.J."/>
            <person name="Hallab A."/>
            <person name="Hartog M."/>
            <person name="Hua A."/>
            <person name="Humphray S.J."/>
            <person name="Jeong D.H."/>
            <person name="Jing Y."/>
            <person name="Jocker A."/>
            <person name="Kenton S.M."/>
            <person name="Kim D.J."/>
            <person name="Klee K."/>
            <person name="Lai H."/>
            <person name="Lang C."/>
            <person name="Lin S."/>
            <person name="Macmil S.L."/>
            <person name="Magdelenat G."/>
            <person name="Matthews L."/>
            <person name="McCorrison J."/>
            <person name="Monaghan E.L."/>
            <person name="Mun J.H."/>
            <person name="Najar F.Z."/>
            <person name="Nicholson C."/>
            <person name="Noirot C."/>
            <person name="O'Bleness M."/>
            <person name="Paule C.R."/>
            <person name="Poulain J."/>
            <person name="Prion F."/>
            <person name="Qin B."/>
            <person name="Qu C."/>
            <person name="Retzel E.F."/>
            <person name="Riddle C."/>
            <person name="Sallet E."/>
            <person name="Samain S."/>
            <person name="Samson N."/>
            <person name="Sanders I."/>
            <person name="Saurat O."/>
            <person name="Scarpelli C."/>
            <person name="Schiex T."/>
            <person name="Segurens B."/>
            <person name="Severin A.J."/>
            <person name="Sherrier D.J."/>
            <person name="Shi R."/>
            <person name="Sims S."/>
            <person name="Singer S.R."/>
            <person name="Sinharoy S."/>
            <person name="Sterck L."/>
            <person name="Viollet A."/>
            <person name="Wang B.B."/>
            <person name="Wang K."/>
            <person name="Wang M."/>
            <person name="Wang X."/>
            <person name="Warfsmann J."/>
            <person name="Weissenbach J."/>
            <person name="White D.D."/>
            <person name="White J.D."/>
            <person name="Wiley G.B."/>
            <person name="Wincker P."/>
            <person name="Xing Y."/>
            <person name="Yang L."/>
            <person name="Yao Z."/>
            <person name="Ying F."/>
            <person name="Zhai J."/>
            <person name="Zhou L."/>
            <person name="Zuber A."/>
            <person name="Denarie J."/>
            <person name="Dixon R.A."/>
            <person name="May G.D."/>
            <person name="Schwartz D.C."/>
            <person name="Rogers J."/>
            <person name="Quetier F."/>
            <person name="Town C.D."/>
            <person name="Roe B.A."/>
        </authorList>
    </citation>
    <scope>NUCLEOTIDE SEQUENCE [LARGE SCALE GENOMIC DNA]</scope>
    <source>
        <strain evidence="2">A17</strain>
        <strain evidence="3 4">cv. Jemalong A17</strain>
    </source>
</reference>
<evidence type="ECO:0000313" key="3">
    <source>
        <dbReference type="EnsemblPlants" id="AES97158"/>
    </source>
</evidence>
<dbReference type="PaxDb" id="3880-AES97158"/>
<proteinExistence type="predicted"/>
<accession>G7JWX8</accession>
<feature type="region of interest" description="Disordered" evidence="1">
    <location>
        <begin position="1"/>
        <end position="23"/>
    </location>
</feature>
<dbReference type="Proteomes" id="UP000002051">
    <property type="component" value="Chromosome 5"/>
</dbReference>
<gene>
    <name evidence="2" type="ordered locus">MTR_5g046210</name>
</gene>
<reference evidence="2 4" key="2">
    <citation type="journal article" date="2014" name="BMC Genomics">
        <title>An improved genome release (version Mt4.0) for the model legume Medicago truncatula.</title>
        <authorList>
            <person name="Tang H."/>
            <person name="Krishnakumar V."/>
            <person name="Bidwell S."/>
            <person name="Rosen B."/>
            <person name="Chan A."/>
            <person name="Zhou S."/>
            <person name="Gentzbittel L."/>
            <person name="Childs K.L."/>
            <person name="Yandell M."/>
            <person name="Gundlach H."/>
            <person name="Mayer K.F."/>
            <person name="Schwartz D.C."/>
            <person name="Town C.D."/>
        </authorList>
    </citation>
    <scope>GENOME REANNOTATION</scope>
    <source>
        <strain evidence="3 4">cv. Jemalong A17</strain>
    </source>
</reference>
<evidence type="ECO:0000313" key="2">
    <source>
        <dbReference type="EMBL" id="AES97158.1"/>
    </source>
</evidence>
<evidence type="ECO:0000256" key="1">
    <source>
        <dbReference type="SAM" id="MobiDB-lite"/>
    </source>
</evidence>
<reference evidence="3" key="3">
    <citation type="submission" date="2015-04" db="UniProtKB">
        <authorList>
            <consortium name="EnsemblPlants"/>
        </authorList>
    </citation>
    <scope>IDENTIFICATION</scope>
    <source>
        <strain evidence="3">cv. Jemalong A17</strain>
    </source>
</reference>
<dbReference type="EnsemblPlants" id="AES97158">
    <property type="protein sequence ID" value="AES97158"/>
    <property type="gene ID" value="MTR_5g046210"/>
</dbReference>